<accession>A0A915JF61</accession>
<organism evidence="2 3">
    <name type="scientific">Romanomermis culicivorax</name>
    <name type="common">Nematode worm</name>
    <dbReference type="NCBI Taxonomy" id="13658"/>
    <lineage>
        <taxon>Eukaryota</taxon>
        <taxon>Metazoa</taxon>
        <taxon>Ecdysozoa</taxon>
        <taxon>Nematoda</taxon>
        <taxon>Enoplea</taxon>
        <taxon>Dorylaimia</taxon>
        <taxon>Mermithida</taxon>
        <taxon>Mermithoidea</taxon>
        <taxon>Mermithidae</taxon>
        <taxon>Romanomermis</taxon>
    </lineage>
</organism>
<proteinExistence type="predicted"/>
<feature type="compositionally biased region" description="Basic and acidic residues" evidence="1">
    <location>
        <begin position="141"/>
        <end position="153"/>
    </location>
</feature>
<keyword evidence="2" id="KW-1185">Reference proteome</keyword>
<sequence length="548" mass="62108">ASLDDVLDLTSESTEPPSVSERDKDRTTSVTGTIVLPAEIASSTAQKSSSVAETLSKAESITEKEVQSSERKTALTSYTASDGLIEIPVQIEPTGTEESVARAAVEAVPAPSEEVFRQIPIEEEKPGLIEVPIEEVPYRTGVEEEPKEKDIDSRSVPVEYTEEPSGLSAEPPEPRKRLEYERKPEPPREERVSRKKSRKEVLEEVQHALAVEILEKGSLAPPPKPNHVTYASWAPPRIHAPSYTPYSSLIAPEPKYRNRYTVAYHYTPPAMTRLNEFDDYVKIGAYGQDLWSTDRALQRSRSLDRRPPGACQRTYVGPSPIGRRAQLSAASYSAPPSRSSSATNLMDYVNATRFELKRSASRNAVGADEQGYVRTDYGRVVPSSESVSQPWTVYEKLATQTENYLRRLHEPYEATTPSYYRTYTGRPYSPYCALPLRQDRVYHYFDRLSEEERAQPRLERAYESRLNQFMIDIYRDRDSRSRAHRDASYAAFAGASPFSRRFETFPARPYYSSYPQYGLPQRSGFRPDFVAQPISLSPAFITRNRYNY</sequence>
<feature type="region of interest" description="Disordered" evidence="1">
    <location>
        <begin position="136"/>
        <end position="199"/>
    </location>
</feature>
<evidence type="ECO:0000313" key="2">
    <source>
        <dbReference type="Proteomes" id="UP000887565"/>
    </source>
</evidence>
<evidence type="ECO:0000313" key="3">
    <source>
        <dbReference type="WBParaSite" id="nRc.2.0.1.t25165-RA"/>
    </source>
</evidence>
<dbReference type="Proteomes" id="UP000887565">
    <property type="component" value="Unplaced"/>
</dbReference>
<protein>
    <submittedName>
        <fullName evidence="3">Uncharacterized protein</fullName>
    </submittedName>
</protein>
<dbReference type="AlphaFoldDB" id="A0A915JF61"/>
<feature type="compositionally biased region" description="Basic and acidic residues" evidence="1">
    <location>
        <begin position="172"/>
        <end position="192"/>
    </location>
</feature>
<feature type="compositionally biased region" description="Basic and acidic residues" evidence="1">
    <location>
        <begin position="60"/>
        <end position="73"/>
    </location>
</feature>
<reference evidence="3" key="1">
    <citation type="submission" date="2022-11" db="UniProtKB">
        <authorList>
            <consortium name="WormBaseParasite"/>
        </authorList>
    </citation>
    <scope>IDENTIFICATION</scope>
</reference>
<feature type="compositionally biased region" description="Low complexity" evidence="1">
    <location>
        <begin position="10"/>
        <end position="19"/>
    </location>
</feature>
<dbReference type="WBParaSite" id="nRc.2.0.1.t25165-RA">
    <property type="protein sequence ID" value="nRc.2.0.1.t25165-RA"/>
    <property type="gene ID" value="nRc.2.0.1.g25165"/>
</dbReference>
<feature type="compositionally biased region" description="Polar residues" evidence="1">
    <location>
        <begin position="41"/>
        <end position="59"/>
    </location>
</feature>
<evidence type="ECO:0000256" key="1">
    <source>
        <dbReference type="SAM" id="MobiDB-lite"/>
    </source>
</evidence>
<feature type="region of interest" description="Disordered" evidence="1">
    <location>
        <begin position="1"/>
        <end position="83"/>
    </location>
</feature>
<name>A0A915JF61_ROMCU</name>